<feature type="compositionally biased region" description="Basic and acidic residues" evidence="1">
    <location>
        <begin position="8"/>
        <end position="32"/>
    </location>
</feature>
<dbReference type="RefSeq" id="WP_399844041.1">
    <property type="nucleotide sequence ID" value="NZ_JBITWC010000012.1"/>
</dbReference>
<organism evidence="2 3">
    <name type="scientific">Vreelandella lionensis</name>
    <dbReference type="NCBI Taxonomy" id="1144478"/>
    <lineage>
        <taxon>Bacteria</taxon>
        <taxon>Pseudomonadati</taxon>
        <taxon>Pseudomonadota</taxon>
        <taxon>Gammaproteobacteria</taxon>
        <taxon>Oceanospirillales</taxon>
        <taxon>Halomonadaceae</taxon>
        <taxon>Vreelandella</taxon>
    </lineage>
</organism>
<feature type="region of interest" description="Disordered" evidence="1">
    <location>
        <begin position="1"/>
        <end position="57"/>
    </location>
</feature>
<protein>
    <submittedName>
        <fullName evidence="2">Uncharacterized protein</fullName>
    </submittedName>
</protein>
<accession>A0ABW8BU13</accession>
<name>A0ABW8BU13_9GAMM</name>
<comment type="caution">
    <text evidence="2">The sequence shown here is derived from an EMBL/GenBank/DDBJ whole genome shotgun (WGS) entry which is preliminary data.</text>
</comment>
<reference evidence="2 3" key="1">
    <citation type="submission" date="2024-10" db="EMBL/GenBank/DDBJ databases">
        <title>The Natural Products Discovery Center: Release of the First 8490 Sequenced Strains for Exploring Actinobacteria Biosynthetic Diversity.</title>
        <authorList>
            <person name="Kalkreuter E."/>
            <person name="Kautsar S.A."/>
            <person name="Yang D."/>
            <person name="Bader C.D."/>
            <person name="Teijaro C.N."/>
            <person name="Fluegel L."/>
            <person name="Davis C.M."/>
            <person name="Simpson J.R."/>
            <person name="Lauterbach L."/>
            <person name="Steele A.D."/>
            <person name="Gui C."/>
            <person name="Meng S."/>
            <person name="Li G."/>
            <person name="Viehrig K."/>
            <person name="Ye F."/>
            <person name="Su P."/>
            <person name="Kiefer A.F."/>
            <person name="Nichols A."/>
            <person name="Cepeda A.J."/>
            <person name="Yan W."/>
            <person name="Fan B."/>
            <person name="Jiang Y."/>
            <person name="Adhikari A."/>
            <person name="Zheng C.-J."/>
            <person name="Schuster L."/>
            <person name="Cowan T.M."/>
            <person name="Smanski M.J."/>
            <person name="Chevrette M.G."/>
            <person name="De Carvalho L.P.S."/>
            <person name="Shen B."/>
        </authorList>
    </citation>
    <scope>NUCLEOTIDE SEQUENCE [LARGE SCALE GENOMIC DNA]</scope>
    <source>
        <strain evidence="2 3">NPDC077409</strain>
    </source>
</reference>
<sequence length="605" mass="67593">MDDSNDPYGEHPHRESQSNNKRESLDALKKNLSDMARQAYSGPESDARQPSPLYIMNTDPSKIAHEAVSSSYNSAAYPSYHNTSYPQPPVQNVAFPSAQISSQEKKNQTQHKKRMSAEEKQHLVLNYLNTYYQPCANSSGNVLLMERSSGTLFPPGVDEIRQAVNAACFHRVGVEVSNSAIRSALEKFTERASVPLSTRPVYGRAGCVERAPSFRVINCHQGAYRVDSMSPQVALSGASFDDVPYVIPHRSLPLEVINTHIQAVPQRLIPWLKGLTGLPETSLLLVITWMMLTWMPDKKQVLLELRGGDNDHIVQAQRVIKKLIDPSRQPGDNALPTGTAAFNAFCQQEYVISLERFDSLTPQQQKNLLGVMEGKEVEWVWRDSKKQKMRIHVQCPVMMSCLESPLTDTALMARTLSMDAGTGARGGFGLQATEMLSGTLTELLALFGLVQQSVHYLVPPEKAARYRRQGPLSDFCHIGEAVAVNLGQPEEAFWEQLQLAQRDGQEDAYESDDIAQALVQCWEDNANEAIEWSMTDWLELLPAYLQKGQEVGFPKTQKALSIRFKKASEVLKAHGLLLEPIGRIDSNRRAWRLRKMPDTSAFASL</sequence>
<dbReference type="Proteomes" id="UP001614338">
    <property type="component" value="Unassembled WGS sequence"/>
</dbReference>
<gene>
    <name evidence="2" type="ORF">ACIGG6_09155</name>
</gene>
<evidence type="ECO:0000313" key="2">
    <source>
        <dbReference type="EMBL" id="MFI8750158.1"/>
    </source>
</evidence>
<dbReference type="EMBL" id="JBITWC010000012">
    <property type="protein sequence ID" value="MFI8750158.1"/>
    <property type="molecule type" value="Genomic_DNA"/>
</dbReference>
<keyword evidence="3" id="KW-1185">Reference proteome</keyword>
<evidence type="ECO:0000256" key="1">
    <source>
        <dbReference type="SAM" id="MobiDB-lite"/>
    </source>
</evidence>
<evidence type="ECO:0000313" key="3">
    <source>
        <dbReference type="Proteomes" id="UP001614338"/>
    </source>
</evidence>
<proteinExistence type="predicted"/>